<gene>
    <name evidence="1" type="ORF">PACLA_8A035490</name>
</gene>
<dbReference type="EMBL" id="CACRXK020000129">
    <property type="protein sequence ID" value="CAB3978625.1"/>
    <property type="molecule type" value="Genomic_DNA"/>
</dbReference>
<evidence type="ECO:0000313" key="2">
    <source>
        <dbReference type="Proteomes" id="UP001152795"/>
    </source>
</evidence>
<dbReference type="Proteomes" id="UP001152795">
    <property type="component" value="Unassembled WGS sequence"/>
</dbReference>
<evidence type="ECO:0000313" key="1">
    <source>
        <dbReference type="EMBL" id="CAB3978625.1"/>
    </source>
</evidence>
<protein>
    <submittedName>
        <fullName evidence="1">Uncharacterized protein</fullName>
    </submittedName>
</protein>
<keyword evidence="2" id="KW-1185">Reference proteome</keyword>
<organism evidence="1 2">
    <name type="scientific">Paramuricea clavata</name>
    <name type="common">Red gorgonian</name>
    <name type="synonym">Violescent sea-whip</name>
    <dbReference type="NCBI Taxonomy" id="317549"/>
    <lineage>
        <taxon>Eukaryota</taxon>
        <taxon>Metazoa</taxon>
        <taxon>Cnidaria</taxon>
        <taxon>Anthozoa</taxon>
        <taxon>Octocorallia</taxon>
        <taxon>Malacalcyonacea</taxon>
        <taxon>Plexauridae</taxon>
        <taxon>Paramuricea</taxon>
    </lineage>
</organism>
<proteinExistence type="predicted"/>
<sequence>MEGLFQRKHNQMSYEERGMVEKNKKEIASRITHVIDCEAYMNKKKTFLREISVYRVKTGECASFQVYTPFVPFNEHCYTIDYQIKKIHGLPIVRKRLTGDFYTLKESMAFLTDEFMCNADLVGYKDGDIERNLLNNMGVRCINLEVLTCPKMAMLEALSYLLLKQPYNPTLWNLYSTCTYLRFYKPLMVKERKINHYSEVKGGCWLKGGFETIRDFIAVDDVKEDDEKVKSDNPATPDLVWEKNPRMGVDEDGGKKIYNIPVEWIPQLGVREGLFVLFPYPFCCREVLVHSKTQLVHCQSLNMPRDYYVDKHYFHVGSGDCDEDSSEIEVFAGTQLYVGLMTMMKHFKTNLYVNMGEMLTALDSNEKVLQYYRKEVRSEENENGEVAVTVIYHVEKKIAMAIRKYLAHILVCKKCIRYIEEFLSLSDQSVEEHPYPAHSDLDCDGYNCIGLPILRHILDADFDSLRDKAFYGVVVDVFESRCERVEGFMTSYVIKYV</sequence>
<dbReference type="AlphaFoldDB" id="A0A6S7FGM8"/>
<dbReference type="OrthoDB" id="10070846at2759"/>
<comment type="caution">
    <text evidence="1">The sequence shown here is derived from an EMBL/GenBank/DDBJ whole genome shotgun (WGS) entry which is preliminary data.</text>
</comment>
<name>A0A6S7FGM8_PARCT</name>
<reference evidence="1" key="1">
    <citation type="submission" date="2020-04" db="EMBL/GenBank/DDBJ databases">
        <authorList>
            <person name="Alioto T."/>
            <person name="Alioto T."/>
            <person name="Gomez Garrido J."/>
        </authorList>
    </citation>
    <scope>NUCLEOTIDE SEQUENCE</scope>
    <source>
        <strain evidence="1">A484AB</strain>
    </source>
</reference>
<accession>A0A6S7FGM8</accession>